<evidence type="ECO:0008006" key="3">
    <source>
        <dbReference type="Google" id="ProtNLM"/>
    </source>
</evidence>
<evidence type="ECO:0000313" key="1">
    <source>
        <dbReference type="EMBL" id="HFQ78643.1"/>
    </source>
</evidence>
<comment type="caution">
    <text evidence="2">The sequence shown here is derived from an EMBL/GenBank/DDBJ whole genome shotgun (WGS) entry which is preliminary data.</text>
</comment>
<dbReference type="EMBL" id="DTDH01000200">
    <property type="protein sequence ID" value="HGT99183.1"/>
    <property type="molecule type" value="Genomic_DNA"/>
</dbReference>
<reference evidence="2" key="1">
    <citation type="journal article" date="2020" name="mSystems">
        <title>Genome- and Community-Level Interaction Insights into Carbon Utilization and Element Cycling Functions of Hydrothermarchaeota in Hydrothermal Sediment.</title>
        <authorList>
            <person name="Zhou Z."/>
            <person name="Liu Y."/>
            <person name="Xu W."/>
            <person name="Pan J."/>
            <person name="Luo Z.H."/>
            <person name="Li M."/>
        </authorList>
    </citation>
    <scope>NUCLEOTIDE SEQUENCE [LARGE SCALE GENOMIC DNA]</scope>
    <source>
        <strain evidence="1">SpSt-629</strain>
        <strain evidence="2">SpSt-688</strain>
    </source>
</reference>
<accession>A0A7J3N064</accession>
<proteinExistence type="predicted"/>
<dbReference type="AlphaFoldDB" id="A0A7J3N064"/>
<evidence type="ECO:0000313" key="2">
    <source>
        <dbReference type="EMBL" id="HGT99183.1"/>
    </source>
</evidence>
<dbReference type="EMBL" id="DTAU01000050">
    <property type="protein sequence ID" value="HFQ78643.1"/>
    <property type="molecule type" value="Genomic_DNA"/>
</dbReference>
<organism evidence="2">
    <name type="scientific">Ignisphaera aggregans</name>
    <dbReference type="NCBI Taxonomy" id="334771"/>
    <lineage>
        <taxon>Archaea</taxon>
        <taxon>Thermoproteota</taxon>
        <taxon>Thermoprotei</taxon>
        <taxon>Desulfurococcales</taxon>
        <taxon>Desulfurococcaceae</taxon>
        <taxon>Ignisphaera</taxon>
    </lineage>
</organism>
<protein>
    <recommendedName>
        <fullName evidence="3">RCK N-terminal domain-containing protein</fullName>
    </recommendedName>
</protein>
<name>A0A7J3N064_9CREN</name>
<gene>
    <name evidence="1" type="ORF">ENT99_02940</name>
    <name evidence="2" type="ORF">ENU64_07140</name>
</gene>
<sequence length="247" mass="27566">MILIAGGGFYGTKALLSIDNKDEILVVDINSKCPANRYVDCTLQSLDKLMRKGKRCRKVLLIADVVEVLLRLLMLNIIPSIIIPTVPIHLAGKVVERYLIAKACSVYPSKSIARVVDMIRDYEVDVKVDSLNGIVVMSYMPFNKLCKPDCIEPPVCPITGKTKIAPLKEILKYVLRHITNLSIVLESQFIVEGIGGYSGLELYSFLKDLDKYIDRYNLIAIATACSCHGVANIFEVIPRNKTYELSK</sequence>